<dbReference type="EnsemblFungi" id="MAPG_09818T0">
    <property type="protein sequence ID" value="MAPG_09818T0"/>
    <property type="gene ID" value="MAPG_09818"/>
</dbReference>
<dbReference type="GO" id="GO:0016020">
    <property type="term" value="C:membrane"/>
    <property type="evidence" value="ECO:0007669"/>
    <property type="project" value="UniProtKB-SubCell"/>
</dbReference>
<dbReference type="InterPro" id="IPR036259">
    <property type="entry name" value="MFS_trans_sf"/>
</dbReference>
<dbReference type="EMBL" id="ADBL01002513">
    <property type="status" value="NOT_ANNOTATED_CDS"/>
    <property type="molecule type" value="Genomic_DNA"/>
</dbReference>
<name>A0A0C4EAY1_MAGP6</name>
<proteinExistence type="inferred from homology"/>
<feature type="transmembrane region" description="Helical" evidence="6">
    <location>
        <begin position="57"/>
        <end position="80"/>
    </location>
</feature>
<evidence type="ECO:0000313" key="10">
    <source>
        <dbReference type="Proteomes" id="UP000011715"/>
    </source>
</evidence>
<dbReference type="AlphaFoldDB" id="A0A0C4EAY1"/>
<evidence type="ECO:0000256" key="3">
    <source>
        <dbReference type="ARBA" id="ARBA00022692"/>
    </source>
</evidence>
<comment type="subcellular location">
    <subcellularLocation>
        <location evidence="1">Membrane</location>
        <topology evidence="1">Multi-pass membrane protein</topology>
    </subcellularLocation>
</comment>
<keyword evidence="10" id="KW-1185">Reference proteome</keyword>
<sequence>MATMASMFASGTGSGGPGGWTVVVLVFVYTLTYASTWGIVSKIYASEIQPGQTRATATALAQGAQFLSNWLVAFITPIFLAQSTAGPFFLFTGLTVATLVVLVLYMPETRGKSLESIQDAFHPPVKDFVRKHWSGQGFRRRRPGCEPSDREHARISQSVAVELH</sequence>
<dbReference type="Pfam" id="PF00083">
    <property type="entry name" value="Sugar_tr"/>
    <property type="match status" value="1"/>
</dbReference>
<dbReference type="InterPro" id="IPR005828">
    <property type="entry name" value="MFS_sugar_transport-like"/>
</dbReference>
<dbReference type="PANTHER" id="PTHR48022:SF2">
    <property type="entry name" value="PLASTIDIC GLUCOSE TRANSPORTER 4"/>
    <property type="match status" value="1"/>
</dbReference>
<evidence type="ECO:0000256" key="2">
    <source>
        <dbReference type="ARBA" id="ARBA00010992"/>
    </source>
</evidence>
<keyword evidence="4 6" id="KW-1133">Transmembrane helix</keyword>
<reference evidence="10" key="2">
    <citation type="submission" date="2010-05" db="EMBL/GenBank/DDBJ databases">
        <title>The genome sequence of Magnaporthe poae strain ATCC 64411.</title>
        <authorList>
            <person name="Ma L.-J."/>
            <person name="Dead R."/>
            <person name="Young S."/>
            <person name="Zeng Q."/>
            <person name="Koehrsen M."/>
            <person name="Alvarado L."/>
            <person name="Berlin A."/>
            <person name="Chapman S.B."/>
            <person name="Chen Z."/>
            <person name="Freedman E."/>
            <person name="Gellesch M."/>
            <person name="Goldberg J."/>
            <person name="Griggs A."/>
            <person name="Gujja S."/>
            <person name="Heilman E.R."/>
            <person name="Heiman D."/>
            <person name="Hepburn T."/>
            <person name="Howarth C."/>
            <person name="Jen D."/>
            <person name="Larson L."/>
            <person name="Mehta T."/>
            <person name="Neiman D."/>
            <person name="Pearson M."/>
            <person name="Roberts A."/>
            <person name="Saif S."/>
            <person name="Shea T."/>
            <person name="Shenoy N."/>
            <person name="Sisk P."/>
            <person name="Stolte C."/>
            <person name="Sykes S."/>
            <person name="Walk T."/>
            <person name="White J."/>
            <person name="Yandava C."/>
            <person name="Haas B."/>
            <person name="Nusbaum C."/>
            <person name="Birren B."/>
        </authorList>
    </citation>
    <scope>NUCLEOTIDE SEQUENCE [LARGE SCALE GENOMIC DNA]</scope>
    <source>
        <strain evidence="10">ATCC 64411 / 73-15</strain>
    </source>
</reference>
<gene>
    <name evidence="8" type="ORF">MAPG_09818</name>
</gene>
<evidence type="ECO:0000256" key="5">
    <source>
        <dbReference type="ARBA" id="ARBA00023136"/>
    </source>
</evidence>
<dbReference type="EMBL" id="GL876977">
    <property type="protein sequence ID" value="KLU91297.1"/>
    <property type="molecule type" value="Genomic_DNA"/>
</dbReference>
<feature type="transmembrane region" description="Helical" evidence="6">
    <location>
        <begin position="20"/>
        <end position="45"/>
    </location>
</feature>
<dbReference type="SUPFAM" id="SSF103473">
    <property type="entry name" value="MFS general substrate transporter"/>
    <property type="match status" value="1"/>
</dbReference>
<feature type="domain" description="Major facilitator superfamily (MFS) profile" evidence="7">
    <location>
        <begin position="1"/>
        <end position="110"/>
    </location>
</feature>
<dbReference type="PROSITE" id="PS50850">
    <property type="entry name" value="MFS"/>
    <property type="match status" value="1"/>
</dbReference>
<reference evidence="9" key="5">
    <citation type="submission" date="2015-06" db="UniProtKB">
        <authorList>
            <consortium name="EnsemblFungi"/>
        </authorList>
    </citation>
    <scope>IDENTIFICATION</scope>
    <source>
        <strain evidence="9">ATCC 64411</strain>
    </source>
</reference>
<reference evidence="8" key="1">
    <citation type="submission" date="2010-05" db="EMBL/GenBank/DDBJ databases">
        <title>The Genome Sequence of Magnaporthe poae strain ATCC 64411.</title>
        <authorList>
            <consortium name="The Broad Institute Genome Sequencing Platform"/>
            <consortium name="Broad Institute Genome Sequencing Center for Infectious Disease"/>
            <person name="Ma L.-J."/>
            <person name="Dead R."/>
            <person name="Young S."/>
            <person name="Zeng Q."/>
            <person name="Koehrsen M."/>
            <person name="Alvarado L."/>
            <person name="Berlin A."/>
            <person name="Chapman S.B."/>
            <person name="Chen Z."/>
            <person name="Freedman E."/>
            <person name="Gellesch M."/>
            <person name="Goldberg J."/>
            <person name="Griggs A."/>
            <person name="Gujja S."/>
            <person name="Heilman E.R."/>
            <person name="Heiman D."/>
            <person name="Hepburn T."/>
            <person name="Howarth C."/>
            <person name="Jen D."/>
            <person name="Larson L."/>
            <person name="Mehta T."/>
            <person name="Neiman D."/>
            <person name="Pearson M."/>
            <person name="Roberts A."/>
            <person name="Saif S."/>
            <person name="Shea T."/>
            <person name="Shenoy N."/>
            <person name="Sisk P."/>
            <person name="Stolte C."/>
            <person name="Sykes S."/>
            <person name="Walk T."/>
            <person name="White J."/>
            <person name="Yandava C."/>
            <person name="Haas B."/>
            <person name="Nusbaum C."/>
            <person name="Birren B."/>
        </authorList>
    </citation>
    <scope>NUCLEOTIDE SEQUENCE</scope>
    <source>
        <strain evidence="8">ATCC 64411</strain>
    </source>
</reference>
<dbReference type="Proteomes" id="UP000011715">
    <property type="component" value="Unassembled WGS sequence"/>
</dbReference>
<evidence type="ECO:0000313" key="8">
    <source>
        <dbReference type="EMBL" id="KLU91297.1"/>
    </source>
</evidence>
<dbReference type="OMA" id="NFATAYP"/>
<dbReference type="OrthoDB" id="5399138at2759"/>
<dbReference type="InterPro" id="IPR050360">
    <property type="entry name" value="MFS_Sugar_Transporters"/>
</dbReference>
<evidence type="ECO:0000256" key="6">
    <source>
        <dbReference type="SAM" id="Phobius"/>
    </source>
</evidence>
<evidence type="ECO:0000256" key="1">
    <source>
        <dbReference type="ARBA" id="ARBA00004141"/>
    </source>
</evidence>
<evidence type="ECO:0000259" key="7">
    <source>
        <dbReference type="PROSITE" id="PS50850"/>
    </source>
</evidence>
<keyword evidence="5 6" id="KW-0472">Membrane</keyword>
<accession>A0A0C4EAY1</accession>
<dbReference type="VEuPathDB" id="FungiDB:MAPG_09818"/>
<reference evidence="9" key="4">
    <citation type="journal article" date="2015" name="G3 (Bethesda)">
        <title>Genome sequences of three phytopathogenic species of the Magnaporthaceae family of fungi.</title>
        <authorList>
            <person name="Okagaki L.H."/>
            <person name="Nunes C.C."/>
            <person name="Sailsbery J."/>
            <person name="Clay B."/>
            <person name="Brown D."/>
            <person name="John T."/>
            <person name="Oh Y."/>
            <person name="Young N."/>
            <person name="Fitzgerald M."/>
            <person name="Haas B.J."/>
            <person name="Zeng Q."/>
            <person name="Young S."/>
            <person name="Adiconis X."/>
            <person name="Fan L."/>
            <person name="Levin J.Z."/>
            <person name="Mitchell T.K."/>
            <person name="Okubara P.A."/>
            <person name="Farman M.L."/>
            <person name="Kohn L.M."/>
            <person name="Birren B."/>
            <person name="Ma L.-J."/>
            <person name="Dean R.A."/>
        </authorList>
    </citation>
    <scope>NUCLEOTIDE SEQUENCE</scope>
    <source>
        <strain evidence="9">ATCC 64411 / 73-15</strain>
    </source>
</reference>
<protein>
    <recommendedName>
        <fullName evidence="7">Major facilitator superfamily (MFS) profile domain-containing protein</fullName>
    </recommendedName>
</protein>
<feature type="transmembrane region" description="Helical" evidence="6">
    <location>
        <begin position="86"/>
        <end position="106"/>
    </location>
</feature>
<dbReference type="eggNOG" id="KOG0254">
    <property type="taxonomic scope" value="Eukaryota"/>
</dbReference>
<dbReference type="GO" id="GO:0005351">
    <property type="term" value="F:carbohydrate:proton symporter activity"/>
    <property type="evidence" value="ECO:0007669"/>
    <property type="project" value="TreeGrafter"/>
</dbReference>
<reference evidence="8" key="3">
    <citation type="submission" date="2011-03" db="EMBL/GenBank/DDBJ databases">
        <title>Annotation of Magnaporthe poae ATCC 64411.</title>
        <authorList>
            <person name="Ma L.-J."/>
            <person name="Dead R."/>
            <person name="Young S.K."/>
            <person name="Zeng Q."/>
            <person name="Gargeya S."/>
            <person name="Fitzgerald M."/>
            <person name="Haas B."/>
            <person name="Abouelleil A."/>
            <person name="Alvarado L."/>
            <person name="Arachchi H.M."/>
            <person name="Berlin A."/>
            <person name="Brown A."/>
            <person name="Chapman S.B."/>
            <person name="Chen Z."/>
            <person name="Dunbar C."/>
            <person name="Freedman E."/>
            <person name="Gearin G."/>
            <person name="Gellesch M."/>
            <person name="Goldberg J."/>
            <person name="Griggs A."/>
            <person name="Gujja S."/>
            <person name="Heiman D."/>
            <person name="Howarth C."/>
            <person name="Larson L."/>
            <person name="Lui A."/>
            <person name="MacDonald P.J.P."/>
            <person name="Mehta T."/>
            <person name="Montmayeur A."/>
            <person name="Murphy C."/>
            <person name="Neiman D."/>
            <person name="Pearson M."/>
            <person name="Priest M."/>
            <person name="Roberts A."/>
            <person name="Saif S."/>
            <person name="Shea T."/>
            <person name="Shenoy N."/>
            <person name="Sisk P."/>
            <person name="Stolte C."/>
            <person name="Sykes S."/>
            <person name="Yandava C."/>
            <person name="Wortman J."/>
            <person name="Nusbaum C."/>
            <person name="Birren B."/>
        </authorList>
    </citation>
    <scope>NUCLEOTIDE SEQUENCE</scope>
    <source>
        <strain evidence="8">ATCC 64411</strain>
    </source>
</reference>
<dbReference type="InterPro" id="IPR020846">
    <property type="entry name" value="MFS_dom"/>
</dbReference>
<comment type="similarity">
    <text evidence="2">Belongs to the major facilitator superfamily. Sugar transporter (TC 2.A.1.1) family.</text>
</comment>
<keyword evidence="3 6" id="KW-0812">Transmembrane</keyword>
<organism evidence="9 10">
    <name type="scientific">Magnaporthiopsis poae (strain ATCC 64411 / 73-15)</name>
    <name type="common">Kentucky bluegrass fungus</name>
    <name type="synonym">Magnaporthe poae</name>
    <dbReference type="NCBI Taxonomy" id="644358"/>
    <lineage>
        <taxon>Eukaryota</taxon>
        <taxon>Fungi</taxon>
        <taxon>Dikarya</taxon>
        <taxon>Ascomycota</taxon>
        <taxon>Pezizomycotina</taxon>
        <taxon>Sordariomycetes</taxon>
        <taxon>Sordariomycetidae</taxon>
        <taxon>Magnaporthales</taxon>
        <taxon>Magnaporthaceae</taxon>
        <taxon>Magnaporthiopsis</taxon>
    </lineage>
</organism>
<dbReference type="PANTHER" id="PTHR48022">
    <property type="entry name" value="PLASTIDIC GLUCOSE TRANSPORTER 4"/>
    <property type="match status" value="1"/>
</dbReference>
<evidence type="ECO:0000256" key="4">
    <source>
        <dbReference type="ARBA" id="ARBA00022989"/>
    </source>
</evidence>
<evidence type="ECO:0000313" key="9">
    <source>
        <dbReference type="EnsemblFungi" id="MAPG_09818T0"/>
    </source>
</evidence>
<dbReference type="Gene3D" id="1.20.1250.20">
    <property type="entry name" value="MFS general substrate transporter like domains"/>
    <property type="match status" value="1"/>
</dbReference>